<dbReference type="Proteomes" id="UP000005636">
    <property type="component" value="Chromosome"/>
</dbReference>
<proteinExistence type="predicted"/>
<keyword evidence="2" id="KW-1185">Reference proteome</keyword>
<sequence length="41" mass="5006">MQQVTAWGRFWLGHTDGRCLRRRNAANCLAYRCRSWYNQQM</sequence>
<accession>A0ABM5MNV8</accession>
<evidence type="ECO:0000313" key="1">
    <source>
        <dbReference type="EMBL" id="AEV21198.1"/>
    </source>
</evidence>
<protein>
    <submittedName>
        <fullName evidence="1">Uncharacterized protein</fullName>
    </submittedName>
</protein>
<evidence type="ECO:0000313" key="2">
    <source>
        <dbReference type="Proteomes" id="UP000005636"/>
    </source>
</evidence>
<gene>
    <name evidence="1" type="ORF">GTCCBUS3UF5_39000</name>
</gene>
<organism evidence="1 2">
    <name type="scientific">Geobacillus thermoleovorans CCB_US3_UF5</name>
    <dbReference type="NCBI Taxonomy" id="1111068"/>
    <lineage>
        <taxon>Bacteria</taxon>
        <taxon>Bacillati</taxon>
        <taxon>Bacillota</taxon>
        <taxon>Bacilli</taxon>
        <taxon>Bacillales</taxon>
        <taxon>Anoxybacillaceae</taxon>
        <taxon>Geobacillus</taxon>
        <taxon>Geobacillus thermoleovorans group</taxon>
    </lineage>
</organism>
<name>A0ABM5MNV8_GEOTH</name>
<dbReference type="EMBL" id="CP003125">
    <property type="protein sequence ID" value="AEV21198.1"/>
    <property type="molecule type" value="Genomic_DNA"/>
</dbReference>
<reference evidence="1 2" key="1">
    <citation type="submission" date="2011-11" db="EMBL/GenBank/DDBJ databases">
        <title>Complete genome sequence of thermophilic Geobacillus thermoleovorans CCB_US3_UF5.</title>
        <authorList>
            <person name="Muhd Sakaff M.K.L."/>
            <person name="Abdul Rahman A.Y."/>
            <person name="Saito J.A."/>
            <person name="Hou S."/>
            <person name="Alam M."/>
        </authorList>
    </citation>
    <scope>NUCLEOTIDE SEQUENCE [LARGE SCALE GENOMIC DNA]</scope>
    <source>
        <strain evidence="1 2">CCB_US3_UF5</strain>
    </source>
</reference>